<reference evidence="6" key="1">
    <citation type="submission" date="2017-08" db="EMBL/GenBank/DDBJ databases">
        <authorList>
            <person name="Varghese N."/>
            <person name="Submissions S."/>
        </authorList>
    </citation>
    <scope>NUCLEOTIDE SEQUENCE [LARGE SCALE GENOMIC DNA]</scope>
    <source>
        <strain evidence="6">KCTC 23107</strain>
    </source>
</reference>
<evidence type="ECO:0000313" key="6">
    <source>
        <dbReference type="Proteomes" id="UP000219465"/>
    </source>
</evidence>
<dbReference type="SUPFAM" id="SSF46894">
    <property type="entry name" value="C-terminal effector domain of the bipartite response regulators"/>
    <property type="match status" value="1"/>
</dbReference>
<evidence type="ECO:0000256" key="3">
    <source>
        <dbReference type="ARBA" id="ARBA00023163"/>
    </source>
</evidence>
<gene>
    <name evidence="5" type="ORF">SAMN05877838_1049</name>
</gene>
<evidence type="ECO:0000256" key="1">
    <source>
        <dbReference type="ARBA" id="ARBA00023015"/>
    </source>
</evidence>
<dbReference type="GO" id="GO:0003677">
    <property type="term" value="F:DNA binding"/>
    <property type="evidence" value="ECO:0007669"/>
    <property type="project" value="UniProtKB-KW"/>
</dbReference>
<sequence length="237" mass="26422">MTNLPPLLESLDLIRSEVDLMAFLRRLAKHFNFAGFLLFNIPAVADETLLPRVELSGLPDGMIEAYDELGLLKNSQIFQMLRRSTIPLTLDTDTVHTSRPSDEAERALQFFARYNITTAAFFPVHDHGGCRAAFGFLGDRTQLSHAELGELGVYAAHAYNIYSSLKNGQVEKEGILSIRELEALHWVANGKTSSEVAAILSLSEHTVNTYINNAIRKLDCVNRIQLVAKAMRLHLIS</sequence>
<dbReference type="Pfam" id="PF03472">
    <property type="entry name" value="Autoind_bind"/>
    <property type="match status" value="1"/>
</dbReference>
<keyword evidence="2 5" id="KW-0238">DNA-binding</keyword>
<proteinExistence type="predicted"/>
<dbReference type="Gene3D" id="3.30.450.80">
    <property type="entry name" value="Transcription factor LuxR-like, autoinducer-binding domain"/>
    <property type="match status" value="1"/>
</dbReference>
<dbReference type="PRINTS" id="PR00038">
    <property type="entry name" value="HTHLUXR"/>
</dbReference>
<dbReference type="PROSITE" id="PS00622">
    <property type="entry name" value="HTH_LUXR_1"/>
    <property type="match status" value="1"/>
</dbReference>
<dbReference type="PANTHER" id="PTHR44688">
    <property type="entry name" value="DNA-BINDING TRANSCRIPTIONAL ACTIVATOR DEVR_DOSR"/>
    <property type="match status" value="1"/>
</dbReference>
<dbReference type="RefSeq" id="WP_143438961.1">
    <property type="nucleotide sequence ID" value="NZ_OCPC01000001.1"/>
</dbReference>
<accession>A0A286I5M1</accession>
<dbReference type="InterPro" id="IPR000792">
    <property type="entry name" value="Tscrpt_reg_LuxR_C"/>
</dbReference>
<dbReference type="Pfam" id="PF00196">
    <property type="entry name" value="GerE"/>
    <property type="match status" value="1"/>
</dbReference>
<dbReference type="InterPro" id="IPR036388">
    <property type="entry name" value="WH-like_DNA-bd_sf"/>
</dbReference>
<keyword evidence="1" id="KW-0805">Transcription regulation</keyword>
<dbReference type="Gene3D" id="1.10.10.10">
    <property type="entry name" value="Winged helix-like DNA-binding domain superfamily/Winged helix DNA-binding domain"/>
    <property type="match status" value="1"/>
</dbReference>
<dbReference type="PANTHER" id="PTHR44688:SF16">
    <property type="entry name" value="DNA-BINDING TRANSCRIPTIONAL ACTIVATOR DEVR_DOSR"/>
    <property type="match status" value="1"/>
</dbReference>
<keyword evidence="6" id="KW-1185">Reference proteome</keyword>
<protein>
    <submittedName>
        <fullName evidence="5">DNA-binding CsgD family transcriptional regulator</fullName>
    </submittedName>
</protein>
<dbReference type="GO" id="GO:0006355">
    <property type="term" value="P:regulation of DNA-templated transcription"/>
    <property type="evidence" value="ECO:0007669"/>
    <property type="project" value="InterPro"/>
</dbReference>
<keyword evidence="3" id="KW-0804">Transcription</keyword>
<evidence type="ECO:0000256" key="2">
    <source>
        <dbReference type="ARBA" id="ARBA00023125"/>
    </source>
</evidence>
<organism evidence="5 6">
    <name type="scientific">Hoeflea halophila</name>
    <dbReference type="NCBI Taxonomy" id="714899"/>
    <lineage>
        <taxon>Bacteria</taxon>
        <taxon>Pseudomonadati</taxon>
        <taxon>Pseudomonadota</taxon>
        <taxon>Alphaproteobacteria</taxon>
        <taxon>Hyphomicrobiales</taxon>
        <taxon>Rhizobiaceae</taxon>
        <taxon>Hoeflea</taxon>
    </lineage>
</organism>
<dbReference type="InterPro" id="IPR005143">
    <property type="entry name" value="TF_LuxR_autoind-bd_dom"/>
</dbReference>
<dbReference type="Proteomes" id="UP000219465">
    <property type="component" value="Unassembled WGS sequence"/>
</dbReference>
<dbReference type="CDD" id="cd06170">
    <property type="entry name" value="LuxR_C_like"/>
    <property type="match status" value="1"/>
</dbReference>
<dbReference type="AlphaFoldDB" id="A0A286I5M1"/>
<feature type="domain" description="HTH luxR-type" evidence="4">
    <location>
        <begin position="169"/>
        <end position="234"/>
    </location>
</feature>
<dbReference type="InterPro" id="IPR036693">
    <property type="entry name" value="TF_LuxR_autoind-bd_dom_sf"/>
</dbReference>
<evidence type="ECO:0000313" key="5">
    <source>
        <dbReference type="EMBL" id="SOE15332.1"/>
    </source>
</evidence>
<dbReference type="SMART" id="SM00421">
    <property type="entry name" value="HTH_LUXR"/>
    <property type="match status" value="1"/>
</dbReference>
<name>A0A286I5M1_9HYPH</name>
<dbReference type="InterPro" id="IPR016032">
    <property type="entry name" value="Sig_transdc_resp-reg_C-effctor"/>
</dbReference>
<evidence type="ECO:0000259" key="4">
    <source>
        <dbReference type="PROSITE" id="PS50043"/>
    </source>
</evidence>
<dbReference type="OrthoDB" id="3170288at2"/>
<dbReference type="SUPFAM" id="SSF75516">
    <property type="entry name" value="Pheromone-binding domain of LuxR-like quorum-sensing transcription factors"/>
    <property type="match status" value="1"/>
</dbReference>
<dbReference type="EMBL" id="OCPC01000001">
    <property type="protein sequence ID" value="SOE15332.1"/>
    <property type="molecule type" value="Genomic_DNA"/>
</dbReference>
<dbReference type="PROSITE" id="PS50043">
    <property type="entry name" value="HTH_LUXR_2"/>
    <property type="match status" value="1"/>
</dbReference>